<dbReference type="GO" id="GO:0005774">
    <property type="term" value="C:vacuolar membrane"/>
    <property type="evidence" value="ECO:0007669"/>
    <property type="project" value="TreeGrafter"/>
</dbReference>
<feature type="compositionally biased region" description="Basic and acidic residues" evidence="3">
    <location>
        <begin position="73"/>
        <end position="82"/>
    </location>
</feature>
<dbReference type="AlphaFoldDB" id="A0A8S9K9R4"/>
<name>A0A8S9K9R4_BRACR</name>
<evidence type="ECO:0000256" key="2">
    <source>
        <dbReference type="ARBA" id="ARBA00038006"/>
    </source>
</evidence>
<protein>
    <recommendedName>
        <fullName evidence="4">NAB domain-containing protein</fullName>
    </recommendedName>
</protein>
<comment type="similarity">
    <text evidence="2">Belongs to the NET family.</text>
</comment>
<feature type="region of interest" description="Disordered" evidence="3">
    <location>
        <begin position="285"/>
        <end position="309"/>
    </location>
</feature>
<dbReference type="GO" id="GO:0003779">
    <property type="term" value="F:actin binding"/>
    <property type="evidence" value="ECO:0007669"/>
    <property type="project" value="InterPro"/>
</dbReference>
<evidence type="ECO:0000313" key="5">
    <source>
        <dbReference type="EMBL" id="KAF2591205.1"/>
    </source>
</evidence>
<evidence type="ECO:0000259" key="4">
    <source>
        <dbReference type="PROSITE" id="PS51774"/>
    </source>
</evidence>
<sequence>MVNFFGFSIEELDEKTKEMLRVIDEDADTFAARAEMYYKKRPELVAMVEDFYRSHRSLAERHDLLRPSSVHKHGSENHHKTCNESSCSDSKACETHDHYAESEVDDGENKWLDEGEEIERLREENKFYSEMVREKDDEKREAIRQMSLAIDMLKEENSELKGCLHVSYKQGGDNVIERCKPVLTLPCHPPLKSPGDLRRVKKVAMESPKWWWIGNHNTTSFSAWLHSTLSELDEKTKEMLRVIDEDADTFAARAEMYYKKRPKLVAMVEDFYRSHRSLAERHDLLRPSSVHKHGSENHHKTCNESSCSDSKACETHDHYAESEVDDGENKWLDEGVSHPQSIMVKPMRIIR</sequence>
<dbReference type="Pfam" id="PF07765">
    <property type="entry name" value="KIP1"/>
    <property type="match status" value="2"/>
</dbReference>
<dbReference type="InterPro" id="IPR051861">
    <property type="entry name" value="NET_actin-binding_domain"/>
</dbReference>
<keyword evidence="1" id="KW-0175">Coiled coil</keyword>
<dbReference type="PANTHER" id="PTHR32258:SF28">
    <property type="entry name" value="PROTEIN NETWORKED 3A-RELATED"/>
    <property type="match status" value="1"/>
</dbReference>
<evidence type="ECO:0000256" key="1">
    <source>
        <dbReference type="ARBA" id="ARBA00023054"/>
    </source>
</evidence>
<feature type="region of interest" description="Disordered" evidence="3">
    <location>
        <begin position="66"/>
        <end position="89"/>
    </location>
</feature>
<feature type="domain" description="NAB" evidence="4">
    <location>
        <begin position="208"/>
        <end position="289"/>
    </location>
</feature>
<organism evidence="5">
    <name type="scientific">Brassica cretica</name>
    <name type="common">Mustard</name>
    <dbReference type="NCBI Taxonomy" id="69181"/>
    <lineage>
        <taxon>Eukaryota</taxon>
        <taxon>Viridiplantae</taxon>
        <taxon>Streptophyta</taxon>
        <taxon>Embryophyta</taxon>
        <taxon>Tracheophyta</taxon>
        <taxon>Spermatophyta</taxon>
        <taxon>Magnoliopsida</taxon>
        <taxon>eudicotyledons</taxon>
        <taxon>Gunneridae</taxon>
        <taxon>Pentapetalae</taxon>
        <taxon>rosids</taxon>
        <taxon>malvids</taxon>
        <taxon>Brassicales</taxon>
        <taxon>Brassicaceae</taxon>
        <taxon>Brassiceae</taxon>
        <taxon>Brassica</taxon>
    </lineage>
</organism>
<dbReference type="PROSITE" id="PS51774">
    <property type="entry name" value="NAB"/>
    <property type="match status" value="2"/>
</dbReference>
<proteinExistence type="inferred from homology"/>
<evidence type="ECO:0000256" key="3">
    <source>
        <dbReference type="SAM" id="MobiDB-lite"/>
    </source>
</evidence>
<feature type="compositionally biased region" description="Basic and acidic residues" evidence="3">
    <location>
        <begin position="293"/>
        <end position="302"/>
    </location>
</feature>
<reference evidence="5" key="1">
    <citation type="submission" date="2019-12" db="EMBL/GenBank/DDBJ databases">
        <title>Genome sequencing and annotation of Brassica cretica.</title>
        <authorList>
            <person name="Studholme D.J."/>
            <person name="Sarris P.F."/>
        </authorList>
    </citation>
    <scope>NUCLEOTIDE SEQUENCE</scope>
    <source>
        <strain evidence="5">PFS-102/07</strain>
        <tissue evidence="5">Leaf</tissue>
    </source>
</reference>
<gene>
    <name evidence="5" type="ORF">F2Q70_00042164</name>
</gene>
<dbReference type="PANTHER" id="PTHR32258">
    <property type="entry name" value="PROTEIN NETWORKED 4A"/>
    <property type="match status" value="1"/>
</dbReference>
<dbReference type="EMBL" id="QGKY02000190">
    <property type="protein sequence ID" value="KAF2591205.1"/>
    <property type="molecule type" value="Genomic_DNA"/>
</dbReference>
<dbReference type="InterPro" id="IPR011684">
    <property type="entry name" value="NAB"/>
</dbReference>
<feature type="domain" description="NAB" evidence="4">
    <location>
        <begin position="1"/>
        <end position="69"/>
    </location>
</feature>
<accession>A0A8S9K9R4</accession>
<comment type="caution">
    <text evidence="5">The sequence shown here is derived from an EMBL/GenBank/DDBJ whole genome shotgun (WGS) entry which is preliminary data.</text>
</comment>